<dbReference type="STRING" id="1524460.IX84_11690"/>
<evidence type="ECO:0008006" key="3">
    <source>
        <dbReference type="Google" id="ProtNLM"/>
    </source>
</evidence>
<organism evidence="1 2">
    <name type="scientific">Phaeodactylibacter xiamenensis</name>
    <dbReference type="NCBI Taxonomy" id="1524460"/>
    <lineage>
        <taxon>Bacteria</taxon>
        <taxon>Pseudomonadati</taxon>
        <taxon>Bacteroidota</taxon>
        <taxon>Saprospiria</taxon>
        <taxon>Saprospirales</taxon>
        <taxon>Haliscomenobacteraceae</taxon>
        <taxon>Phaeodactylibacter</taxon>
    </lineage>
</organism>
<accession>A0A098S8R1</accession>
<keyword evidence="2" id="KW-1185">Reference proteome</keyword>
<dbReference type="Proteomes" id="UP000029736">
    <property type="component" value="Unassembled WGS sequence"/>
</dbReference>
<dbReference type="EMBL" id="JPOS01000026">
    <property type="protein sequence ID" value="KGE88048.1"/>
    <property type="molecule type" value="Genomic_DNA"/>
</dbReference>
<reference evidence="1 2" key="1">
    <citation type="journal article" date="2014" name="Int. J. Syst. Evol. Microbiol.">
        <title>Phaeodactylibacter xiamenensis gen. nov., sp. nov., a member of the family Saprospiraceae isolated from the marine alga Phaeodactylum tricornutum.</title>
        <authorList>
            <person name="Chen Z.Jr."/>
            <person name="Lei X."/>
            <person name="Lai Q."/>
            <person name="Li Y."/>
            <person name="Zhang B."/>
            <person name="Zhang J."/>
            <person name="Zhang H."/>
            <person name="Yang L."/>
            <person name="Zheng W."/>
            <person name="Tian Y."/>
            <person name="Yu Z."/>
            <person name="Xu H.Jr."/>
            <person name="Zheng T."/>
        </authorList>
    </citation>
    <scope>NUCLEOTIDE SEQUENCE [LARGE SCALE GENOMIC DNA]</scope>
    <source>
        <strain evidence="1 2">KD52</strain>
    </source>
</reference>
<evidence type="ECO:0000313" key="1">
    <source>
        <dbReference type="EMBL" id="KGE88048.1"/>
    </source>
</evidence>
<comment type="caution">
    <text evidence="1">The sequence shown here is derived from an EMBL/GenBank/DDBJ whole genome shotgun (WGS) entry which is preliminary data.</text>
</comment>
<sequence>MLNLLLLVGTISYAQPGRPFDMRNGPRNERVEAARVAYITQRLGLTTQESSAFWALNNEYETAQRAIEEKYKPDIAPGQMTNEQASRHLEDRLKAETELLDLRKKYHARFREILPARKLVLFQQADREFRLELLKKVRENRRPGGRF</sequence>
<dbReference type="AlphaFoldDB" id="A0A098S8R1"/>
<name>A0A098S8R1_9BACT</name>
<gene>
    <name evidence="1" type="ORF">IX84_11690</name>
</gene>
<evidence type="ECO:0000313" key="2">
    <source>
        <dbReference type="Proteomes" id="UP000029736"/>
    </source>
</evidence>
<protein>
    <recommendedName>
        <fullName evidence="3">Periplasmic heavy metal sensor</fullName>
    </recommendedName>
</protein>
<proteinExistence type="predicted"/>